<evidence type="ECO:0000259" key="12">
    <source>
        <dbReference type="Pfam" id="PF01529"/>
    </source>
</evidence>
<keyword evidence="14" id="KW-1185">Reference proteome</keyword>
<evidence type="ECO:0000256" key="7">
    <source>
        <dbReference type="ARBA" id="ARBA00023288"/>
    </source>
</evidence>
<feature type="region of interest" description="Disordered" evidence="11">
    <location>
        <begin position="359"/>
        <end position="387"/>
    </location>
</feature>
<reference evidence="13 14" key="1">
    <citation type="submission" date="2018-03" db="EMBL/GenBank/DDBJ databases">
        <authorList>
            <person name="Guldener U."/>
        </authorList>
    </citation>
    <scope>NUCLEOTIDE SEQUENCE [LARGE SCALE GENOMIC DNA]</scope>
    <source>
        <strain evidence="13 14">NBRC100155</strain>
    </source>
</reference>
<name>A0A5C3DZS0_9BASI</name>
<feature type="transmembrane region" description="Helical" evidence="10">
    <location>
        <begin position="25"/>
        <end position="52"/>
    </location>
</feature>
<organism evidence="13 14">
    <name type="scientific">Ustilago trichophora</name>
    <dbReference type="NCBI Taxonomy" id="86804"/>
    <lineage>
        <taxon>Eukaryota</taxon>
        <taxon>Fungi</taxon>
        <taxon>Dikarya</taxon>
        <taxon>Basidiomycota</taxon>
        <taxon>Ustilaginomycotina</taxon>
        <taxon>Ustilaginomycetes</taxon>
        <taxon>Ustilaginales</taxon>
        <taxon>Ustilaginaceae</taxon>
        <taxon>Ustilago</taxon>
    </lineage>
</organism>
<feature type="transmembrane region" description="Helical" evidence="10">
    <location>
        <begin position="290"/>
        <end position="316"/>
    </location>
</feature>
<dbReference type="InterPro" id="IPR001594">
    <property type="entry name" value="Palmitoyltrfase_DHHC"/>
</dbReference>
<feature type="compositionally biased region" description="Basic and acidic residues" evidence="11">
    <location>
        <begin position="456"/>
        <end position="476"/>
    </location>
</feature>
<feature type="compositionally biased region" description="Acidic residues" evidence="11">
    <location>
        <begin position="477"/>
        <end position="493"/>
    </location>
</feature>
<dbReference type="Proteomes" id="UP000324022">
    <property type="component" value="Unassembled WGS sequence"/>
</dbReference>
<proteinExistence type="inferred from homology"/>
<gene>
    <name evidence="13" type="ORF">UTRI_01287</name>
</gene>
<evidence type="ECO:0000256" key="8">
    <source>
        <dbReference type="ARBA" id="ARBA00023315"/>
    </source>
</evidence>
<evidence type="ECO:0000256" key="9">
    <source>
        <dbReference type="ARBA" id="ARBA00048048"/>
    </source>
</evidence>
<feature type="domain" description="Palmitoyltransferase DHHC" evidence="12">
    <location>
        <begin position="202"/>
        <end position="327"/>
    </location>
</feature>
<keyword evidence="2 10" id="KW-0808">Transferase</keyword>
<keyword evidence="4 10" id="KW-1133">Transmembrane helix</keyword>
<dbReference type="PROSITE" id="PS50216">
    <property type="entry name" value="DHHC"/>
    <property type="match status" value="1"/>
</dbReference>
<dbReference type="EMBL" id="OOIN01000004">
    <property type="protein sequence ID" value="SPO22609.1"/>
    <property type="molecule type" value="Genomic_DNA"/>
</dbReference>
<evidence type="ECO:0000313" key="13">
    <source>
        <dbReference type="EMBL" id="SPO22609.1"/>
    </source>
</evidence>
<keyword evidence="8 10" id="KW-0012">Acyltransferase</keyword>
<feature type="region of interest" description="Disordered" evidence="11">
    <location>
        <begin position="456"/>
        <end position="542"/>
    </location>
</feature>
<dbReference type="PANTHER" id="PTHR12246">
    <property type="entry name" value="PALMITOYLTRANSFERASE ZDHHC16"/>
    <property type="match status" value="1"/>
</dbReference>
<feature type="compositionally biased region" description="Basic and acidic residues" evidence="11">
    <location>
        <begin position="360"/>
        <end position="374"/>
    </location>
</feature>
<dbReference type="GO" id="GO:0019706">
    <property type="term" value="F:protein-cysteine S-palmitoyltransferase activity"/>
    <property type="evidence" value="ECO:0007669"/>
    <property type="project" value="UniProtKB-EC"/>
</dbReference>
<comment type="subcellular location">
    <subcellularLocation>
        <location evidence="1">Membrane</location>
        <topology evidence="1">Multi-pass membrane protein</topology>
    </subcellularLocation>
</comment>
<comment type="catalytic activity">
    <reaction evidence="9 10">
        <text>L-cysteinyl-[protein] + hexadecanoyl-CoA = S-hexadecanoyl-L-cysteinyl-[protein] + CoA</text>
        <dbReference type="Rhea" id="RHEA:36683"/>
        <dbReference type="Rhea" id="RHEA-COMP:10131"/>
        <dbReference type="Rhea" id="RHEA-COMP:11032"/>
        <dbReference type="ChEBI" id="CHEBI:29950"/>
        <dbReference type="ChEBI" id="CHEBI:57287"/>
        <dbReference type="ChEBI" id="CHEBI:57379"/>
        <dbReference type="ChEBI" id="CHEBI:74151"/>
        <dbReference type="EC" id="2.3.1.225"/>
    </reaction>
</comment>
<keyword evidence="7" id="KW-0449">Lipoprotein</keyword>
<feature type="region of interest" description="Disordered" evidence="11">
    <location>
        <begin position="90"/>
        <end position="146"/>
    </location>
</feature>
<feature type="transmembrane region" description="Helical" evidence="10">
    <location>
        <begin position="58"/>
        <end position="84"/>
    </location>
</feature>
<keyword evidence="5 10" id="KW-0472">Membrane</keyword>
<evidence type="ECO:0000256" key="6">
    <source>
        <dbReference type="ARBA" id="ARBA00023139"/>
    </source>
</evidence>
<evidence type="ECO:0000256" key="4">
    <source>
        <dbReference type="ARBA" id="ARBA00022989"/>
    </source>
</evidence>
<feature type="compositionally biased region" description="Basic and acidic residues" evidence="11">
    <location>
        <begin position="533"/>
        <end position="542"/>
    </location>
</feature>
<evidence type="ECO:0000256" key="5">
    <source>
        <dbReference type="ARBA" id="ARBA00023136"/>
    </source>
</evidence>
<evidence type="ECO:0000256" key="11">
    <source>
        <dbReference type="SAM" id="MobiDB-lite"/>
    </source>
</evidence>
<keyword evidence="3 10" id="KW-0812">Transmembrane</keyword>
<evidence type="ECO:0000256" key="1">
    <source>
        <dbReference type="ARBA" id="ARBA00004141"/>
    </source>
</evidence>
<evidence type="ECO:0000256" key="3">
    <source>
        <dbReference type="ARBA" id="ARBA00022692"/>
    </source>
</evidence>
<dbReference type="Pfam" id="PF01529">
    <property type="entry name" value="DHHC"/>
    <property type="match status" value="1"/>
</dbReference>
<dbReference type="EC" id="2.3.1.225" evidence="10"/>
<dbReference type="AlphaFoldDB" id="A0A5C3DZS0"/>
<evidence type="ECO:0000256" key="2">
    <source>
        <dbReference type="ARBA" id="ARBA00022679"/>
    </source>
</evidence>
<keyword evidence="6" id="KW-0564">Palmitate</keyword>
<accession>A0A5C3DZS0</accession>
<dbReference type="GO" id="GO:0016020">
    <property type="term" value="C:membrane"/>
    <property type="evidence" value="ECO:0007669"/>
    <property type="project" value="UniProtKB-SubCell"/>
</dbReference>
<feature type="transmembrane region" description="Helical" evidence="10">
    <location>
        <begin position="250"/>
        <end position="270"/>
    </location>
</feature>
<protein>
    <recommendedName>
        <fullName evidence="10">Palmitoyltransferase</fullName>
        <ecNumber evidence="10">2.3.1.225</ecNumber>
    </recommendedName>
</protein>
<evidence type="ECO:0000313" key="14">
    <source>
        <dbReference type="Proteomes" id="UP000324022"/>
    </source>
</evidence>
<dbReference type="InterPro" id="IPR039859">
    <property type="entry name" value="PFA4/ZDH16/20/ERF2-like"/>
</dbReference>
<evidence type="ECO:0000256" key="10">
    <source>
        <dbReference type="RuleBase" id="RU079119"/>
    </source>
</evidence>
<comment type="domain">
    <text evidence="10">The DHHC domain is required for palmitoyltransferase activity.</text>
</comment>
<comment type="similarity">
    <text evidence="10">Belongs to the DHHC palmitoyltransferase family.</text>
</comment>
<feature type="compositionally biased region" description="Polar residues" evidence="11">
    <location>
        <begin position="100"/>
        <end position="109"/>
    </location>
</feature>
<sequence>MVFTCDPKDPRAPPSLKWICRNLRWVPFVFILGLILFAYLTVTVSLALRYHLASKGEWISALFELLVSTALAGGATWSFIVAVFKDPGSPVGRSGDRESWGTTTGSTLRPGSEYEMDAEGNEEAQSLMRGHQRPGHHDDDEQEAQGDTRAPLFSVPIPGQPQYPARSGRQQLADLQRLPSHTTTSSSSPTQLRSNIWVKSSGESRWCAKCDAPKPDRTHHCSTCNRCVLRMDHHCPWLANRCVGLRNHKAFFLFISYTALFCVYCCQETARALLRYVEYENNGFETSPISWAIVLFLGFIFGASLVPFAGYHAWLICKNRTTIESMEGSGRIRLRVKRDEARPRVEDRLRGIVRNSLEAQRSERNNDSHREGPRGRSGAGTWRSDEHLTRDERRALKKASKLNVYDVGAASNWRLIMGNVWYLCFFPIGEPQSDGFSFLVKTQTMKQLEEITASIRVRDEQRSRQHEGDLRRHDQDDANDDEDDDDDDDDDSVYDPSKPATRFGYPEVQAPEEGPRDTGLNRKPGQRFQGAHGEMEWGDAPKKTFVLFGVDDDE</sequence>
<dbReference type="OrthoDB" id="9909019at2759"/>